<dbReference type="EMBL" id="CM001440">
    <property type="protein sequence ID" value="EHR59073.1"/>
    <property type="molecule type" value="Genomic_DNA"/>
</dbReference>
<dbReference type="AlphaFoldDB" id="H5XC69"/>
<evidence type="ECO:0000256" key="1">
    <source>
        <dbReference type="ARBA" id="ARBA00004651"/>
    </source>
</evidence>
<reference evidence="11 12" key="1">
    <citation type="submission" date="2011-11" db="EMBL/GenBank/DDBJ databases">
        <title>The Noncontiguous Finished sequence of Saccharomonospora cyanea NA-134.</title>
        <authorList>
            <consortium name="US DOE Joint Genome Institute"/>
            <person name="Lucas S."/>
            <person name="Han J."/>
            <person name="Lapidus A."/>
            <person name="Cheng J.-F."/>
            <person name="Goodwin L."/>
            <person name="Pitluck S."/>
            <person name="Peters L."/>
            <person name="Ovchinnikova G."/>
            <person name="Lu M."/>
            <person name="Detter J.C."/>
            <person name="Han C."/>
            <person name="Tapia R."/>
            <person name="Land M."/>
            <person name="Hauser L."/>
            <person name="Kyrpides N."/>
            <person name="Ivanova N."/>
            <person name="Pagani I."/>
            <person name="Brambilla E.-M."/>
            <person name="Klenk H.-P."/>
            <person name="Woyke T."/>
        </authorList>
    </citation>
    <scope>NUCLEOTIDE SEQUENCE [LARGE SCALE GENOMIC DNA]</scope>
    <source>
        <strain evidence="11 12">NA-134</strain>
    </source>
</reference>
<feature type="transmembrane region" description="Helical" evidence="8">
    <location>
        <begin position="159"/>
        <end position="179"/>
    </location>
</feature>
<dbReference type="Proteomes" id="UP000002791">
    <property type="component" value="Chromosome"/>
</dbReference>
<feature type="domain" description="ABC transporter" evidence="9">
    <location>
        <begin position="356"/>
        <end position="581"/>
    </location>
</feature>
<keyword evidence="2 8" id="KW-0812">Transmembrane</keyword>
<dbReference type="PROSITE" id="PS50893">
    <property type="entry name" value="ABC_TRANSPORTER_2"/>
    <property type="match status" value="2"/>
</dbReference>
<dbReference type="eggNOG" id="COG4988">
    <property type="taxonomic scope" value="Bacteria"/>
</dbReference>
<feature type="transmembrane region" description="Helical" evidence="8">
    <location>
        <begin position="185"/>
        <end position="203"/>
    </location>
</feature>
<feature type="domain" description="ABC transporter" evidence="9">
    <location>
        <begin position="900"/>
        <end position="1109"/>
    </location>
</feature>
<evidence type="ECO:0000256" key="7">
    <source>
        <dbReference type="SAM" id="MobiDB-lite"/>
    </source>
</evidence>
<keyword evidence="3" id="KW-0547">Nucleotide-binding</keyword>
<dbReference type="eggNOG" id="COG4987">
    <property type="taxonomic scope" value="Bacteria"/>
</dbReference>
<dbReference type="InterPro" id="IPR014223">
    <property type="entry name" value="ABC_CydC/D"/>
</dbReference>
<keyword evidence="12" id="KW-1185">Reference proteome</keyword>
<dbReference type="GO" id="GO:0005524">
    <property type="term" value="F:ATP binding"/>
    <property type="evidence" value="ECO:0007669"/>
    <property type="project" value="UniProtKB-KW"/>
</dbReference>
<feature type="transmembrane region" description="Helical" evidence="8">
    <location>
        <begin position="697"/>
        <end position="717"/>
    </location>
</feature>
<dbReference type="GO" id="GO:0034775">
    <property type="term" value="P:glutathione transmembrane transport"/>
    <property type="evidence" value="ECO:0007669"/>
    <property type="project" value="InterPro"/>
</dbReference>
<evidence type="ECO:0000256" key="5">
    <source>
        <dbReference type="ARBA" id="ARBA00022989"/>
    </source>
</evidence>
<dbReference type="GO" id="GO:0042883">
    <property type="term" value="P:cysteine transport"/>
    <property type="evidence" value="ECO:0007669"/>
    <property type="project" value="InterPro"/>
</dbReference>
<evidence type="ECO:0000256" key="4">
    <source>
        <dbReference type="ARBA" id="ARBA00022840"/>
    </source>
</evidence>
<evidence type="ECO:0000313" key="12">
    <source>
        <dbReference type="Proteomes" id="UP000002791"/>
    </source>
</evidence>
<dbReference type="PROSITE" id="PS50929">
    <property type="entry name" value="ABC_TM1F"/>
    <property type="match status" value="2"/>
</dbReference>
<keyword evidence="5 8" id="KW-1133">Transmembrane helix</keyword>
<feature type="transmembrane region" description="Helical" evidence="8">
    <location>
        <begin position="723"/>
        <end position="743"/>
    </location>
</feature>
<evidence type="ECO:0000256" key="2">
    <source>
        <dbReference type="ARBA" id="ARBA00022692"/>
    </source>
</evidence>
<dbReference type="OrthoDB" id="9806127at2"/>
<evidence type="ECO:0000256" key="6">
    <source>
        <dbReference type="ARBA" id="ARBA00023136"/>
    </source>
</evidence>
<dbReference type="CDD" id="cd18584">
    <property type="entry name" value="ABC_6TM_AarD_CydD"/>
    <property type="match status" value="1"/>
</dbReference>
<dbReference type="GO" id="GO:0005886">
    <property type="term" value="C:plasma membrane"/>
    <property type="evidence" value="ECO:0007669"/>
    <property type="project" value="UniProtKB-SubCell"/>
</dbReference>
<sequence>MNALTHAPLSAEVSSGRQPGRDTTWVGRGPLGALPALSAAARRALVLSAVLALVNAGALVAQAFLLASVLADLVAGDVTGHTPAVAALAGSVVARGVLGWAMRVVAARAAAGTKEELRAKAVDHALRLGPEWIDGRGTGELTSLTTKGLDALDAYFTEYLPALVTAAVVPFAAGLAVLVADWPSAVLVAVTLPLLPLFAVLIGKQTADRVEQATDAVHRMSGHLLELVRALPVLTAFRRAEAQAEAVRRVSDNHRTTTLATLRLAFASAFALELAATLSVALVAVVIGVRLVSGDLSLAVGLGVLILAPECYQPLRTVGSAFHASQDGVEAVRRVADVLSVPAPRQGTRDPRRGPLRVRDLRVRRRGGYAPDGETFTVRPGERVRLTGRSGAGKSTTLSVLLGFVTPTSGTVTVDGVALGELDMSRWRDAVAWVPQSPAFAGGTVRDELALSGATEPEVDAMLARLDLAGLAERAVHRLSVGQRQRVAVARALLRVRQGAWLLLLDEPTAHLDPANAERVWEAVRQAQDAGAAVVVAAHTRGEAAPPHEDVVPHVGSGGEARPSRRSFRRPVPLRELGDRRLARGVVLGAAALLAGVALTATSGWLIAKASQQPPILTLTVAVVGVRTFGLARAGLRYVERLVTHDGAFRVAARLRERLWRSLVRLGPARVRARHGESLSKLVDDVDTVRDLLPRAVTPPCVAAVVVAGAVVVQAAVLPAAGWVLAAAVVVAAVVAPTLAVLLDRRATATLADGRRDVSARVLALFDGAAELIAFGAHVERRARLAERDRSLAALARRQAWGEGVAEAVVTVTTGLAAVAGAVLAADAVGAGTLDPVLAPVLALVPLALAEALSLLPPAAQHWDALRRARTRLAATLDAEPDEQRPLGTVELVDGGDVRLRAVDVRWPGAARSALREVDLDVPHGAYVAVVGPSGAGKSSLLATVLGFLRPERGHAVVSKRVAWAPQEPQLVSTTVAENLRLADPHATDERLRQALATACLGEVDLDVVLGDAGRGLSGGQAHRLALARAVLAASNADVVLLDEPTAHLDRETAAAVLANLRTALAGRTVLHVTHRPEEAADAEVVVEVTDGRVRLVRGAGEVMRAGERT</sequence>
<keyword evidence="6 8" id="KW-0472">Membrane</keyword>
<dbReference type="InterPro" id="IPR036640">
    <property type="entry name" value="ABC1_TM_sf"/>
</dbReference>
<feature type="transmembrane region" description="Helical" evidence="8">
    <location>
        <begin position="614"/>
        <end position="632"/>
    </location>
</feature>
<keyword evidence="4 11" id="KW-0067">ATP-binding</keyword>
<feature type="domain" description="ABC transmembrane type-1" evidence="10">
    <location>
        <begin position="585"/>
        <end position="836"/>
    </location>
</feature>
<accession>H5XC69</accession>
<dbReference type="NCBIfam" id="TIGR02868">
    <property type="entry name" value="CydC"/>
    <property type="match status" value="1"/>
</dbReference>
<organism evidence="11 12">
    <name type="scientific">Saccharomonospora cyanea NA-134</name>
    <dbReference type="NCBI Taxonomy" id="882082"/>
    <lineage>
        <taxon>Bacteria</taxon>
        <taxon>Bacillati</taxon>
        <taxon>Actinomycetota</taxon>
        <taxon>Actinomycetes</taxon>
        <taxon>Pseudonocardiales</taxon>
        <taxon>Pseudonocardiaceae</taxon>
        <taxon>Saccharomonospora</taxon>
    </lineage>
</organism>
<name>H5XC69_9PSEU</name>
<feature type="transmembrane region" description="Helical" evidence="8">
    <location>
        <begin position="44"/>
        <end position="65"/>
    </location>
</feature>
<dbReference type="PANTHER" id="PTHR24221:SF590">
    <property type="entry name" value="COMPONENT LINKED WITH THE ASSEMBLY OF CYTOCHROME' TRANSPORT TRANSMEMBRANE ATP-BINDING PROTEIN ABC TRANSPORTER CYDD-RELATED"/>
    <property type="match status" value="1"/>
</dbReference>
<dbReference type="SUPFAM" id="SSF52540">
    <property type="entry name" value="P-loop containing nucleoside triphosphate hydrolases"/>
    <property type="match status" value="2"/>
</dbReference>
<feature type="transmembrane region" description="Helical" evidence="8">
    <location>
        <begin position="291"/>
        <end position="308"/>
    </location>
</feature>
<evidence type="ECO:0000313" key="11">
    <source>
        <dbReference type="EMBL" id="EHR59073.1"/>
    </source>
</evidence>
<dbReference type="GO" id="GO:0016887">
    <property type="term" value="F:ATP hydrolysis activity"/>
    <property type="evidence" value="ECO:0007669"/>
    <property type="project" value="InterPro"/>
</dbReference>
<feature type="transmembrane region" description="Helical" evidence="8">
    <location>
        <begin position="837"/>
        <end position="860"/>
    </location>
</feature>
<dbReference type="InterPro" id="IPR017871">
    <property type="entry name" value="ABC_transporter-like_CS"/>
</dbReference>
<evidence type="ECO:0000259" key="9">
    <source>
        <dbReference type="PROSITE" id="PS50893"/>
    </source>
</evidence>
<protein>
    <submittedName>
        <fullName evidence="11">ABC transporter, CydDC cysteine exporter (CydDC-E) family, permease/ATP-binding protein CydD</fullName>
    </submittedName>
</protein>
<dbReference type="STRING" id="882082.SaccyDRAFT_0133"/>
<comment type="subcellular location">
    <subcellularLocation>
        <location evidence="1">Cell membrane</location>
        <topology evidence="1">Multi-pass membrane protein</topology>
    </subcellularLocation>
</comment>
<dbReference type="PANTHER" id="PTHR24221">
    <property type="entry name" value="ATP-BINDING CASSETTE SUB-FAMILY B"/>
    <property type="match status" value="1"/>
</dbReference>
<dbReference type="PROSITE" id="PS00211">
    <property type="entry name" value="ABC_TRANSPORTER_1"/>
    <property type="match status" value="1"/>
</dbReference>
<dbReference type="InterPro" id="IPR011527">
    <property type="entry name" value="ABC1_TM_dom"/>
</dbReference>
<dbReference type="GO" id="GO:0140359">
    <property type="term" value="F:ABC-type transporter activity"/>
    <property type="evidence" value="ECO:0007669"/>
    <property type="project" value="InterPro"/>
</dbReference>
<dbReference type="InterPro" id="IPR039421">
    <property type="entry name" value="Type_1_exporter"/>
</dbReference>
<feature type="transmembrane region" description="Helical" evidence="8">
    <location>
        <begin position="805"/>
        <end position="825"/>
    </location>
</feature>
<gene>
    <name evidence="11" type="ORF">SaccyDRAFT_0133</name>
</gene>
<feature type="domain" description="ABC transmembrane type-1" evidence="10">
    <location>
        <begin position="46"/>
        <end position="327"/>
    </location>
</feature>
<feature type="transmembrane region" description="Helical" evidence="8">
    <location>
        <begin position="85"/>
        <end position="106"/>
    </location>
</feature>
<dbReference type="InterPro" id="IPR014216">
    <property type="entry name" value="ABC_transptr_CydD"/>
</dbReference>
<feature type="region of interest" description="Disordered" evidence="7">
    <location>
        <begin position="545"/>
        <end position="567"/>
    </location>
</feature>
<dbReference type="InterPro" id="IPR027417">
    <property type="entry name" value="P-loop_NTPase"/>
</dbReference>
<dbReference type="NCBIfam" id="TIGR02857">
    <property type="entry name" value="CydD"/>
    <property type="match status" value="1"/>
</dbReference>
<dbReference type="HOGENOM" id="CLU_000604_17_5_11"/>
<dbReference type="CDD" id="cd03228">
    <property type="entry name" value="ABCC_MRP_Like"/>
    <property type="match status" value="2"/>
</dbReference>
<dbReference type="Gene3D" id="3.40.50.300">
    <property type="entry name" value="P-loop containing nucleotide triphosphate hydrolases"/>
    <property type="match status" value="2"/>
</dbReference>
<dbReference type="Pfam" id="PF00664">
    <property type="entry name" value="ABC_membrane"/>
    <property type="match status" value="1"/>
</dbReference>
<dbReference type="InterPro" id="IPR003593">
    <property type="entry name" value="AAA+_ATPase"/>
</dbReference>
<proteinExistence type="predicted"/>
<evidence type="ECO:0000256" key="8">
    <source>
        <dbReference type="SAM" id="Phobius"/>
    </source>
</evidence>
<feature type="region of interest" description="Disordered" evidence="7">
    <location>
        <begin position="1"/>
        <end position="22"/>
    </location>
</feature>
<dbReference type="SUPFAM" id="SSF90123">
    <property type="entry name" value="ABC transporter transmembrane region"/>
    <property type="match status" value="2"/>
</dbReference>
<evidence type="ECO:0000259" key="10">
    <source>
        <dbReference type="PROSITE" id="PS50929"/>
    </source>
</evidence>
<dbReference type="InterPro" id="IPR003439">
    <property type="entry name" value="ABC_transporter-like_ATP-bd"/>
</dbReference>
<dbReference type="Gene3D" id="1.20.1560.10">
    <property type="entry name" value="ABC transporter type 1, transmembrane domain"/>
    <property type="match status" value="2"/>
</dbReference>
<feature type="transmembrane region" description="Helical" evidence="8">
    <location>
        <begin position="264"/>
        <end position="285"/>
    </location>
</feature>
<evidence type="ECO:0000256" key="3">
    <source>
        <dbReference type="ARBA" id="ARBA00022741"/>
    </source>
</evidence>
<feature type="transmembrane region" description="Helical" evidence="8">
    <location>
        <begin position="585"/>
        <end position="608"/>
    </location>
</feature>
<dbReference type="RefSeq" id="WP_005452641.1">
    <property type="nucleotide sequence ID" value="NZ_CM001440.1"/>
</dbReference>
<dbReference type="Pfam" id="PF00005">
    <property type="entry name" value="ABC_tran"/>
    <property type="match status" value="2"/>
</dbReference>
<dbReference type="SMART" id="SM00382">
    <property type="entry name" value="AAA"/>
    <property type="match status" value="2"/>
</dbReference>
<dbReference type="GO" id="GO:0045454">
    <property type="term" value="P:cell redox homeostasis"/>
    <property type="evidence" value="ECO:0007669"/>
    <property type="project" value="InterPro"/>
</dbReference>